<organism evidence="1 2">
    <name type="scientific">Actinomyces ruminicola</name>
    <dbReference type="NCBI Taxonomy" id="332524"/>
    <lineage>
        <taxon>Bacteria</taxon>
        <taxon>Bacillati</taxon>
        <taxon>Actinomycetota</taxon>
        <taxon>Actinomycetes</taxon>
        <taxon>Actinomycetales</taxon>
        <taxon>Actinomycetaceae</taxon>
        <taxon>Actinomyces</taxon>
    </lineage>
</organism>
<name>A0A1G9ZVV4_9ACTO</name>
<keyword evidence="2" id="KW-1185">Reference proteome</keyword>
<evidence type="ECO:0000313" key="2">
    <source>
        <dbReference type="Proteomes" id="UP000198541"/>
    </source>
</evidence>
<evidence type="ECO:0008006" key="3">
    <source>
        <dbReference type="Google" id="ProtNLM"/>
    </source>
</evidence>
<dbReference type="Proteomes" id="UP000198541">
    <property type="component" value="Unassembled WGS sequence"/>
</dbReference>
<dbReference type="EMBL" id="FNIM01000001">
    <property type="protein sequence ID" value="SDN25368.1"/>
    <property type="molecule type" value="Genomic_DNA"/>
</dbReference>
<dbReference type="InterPro" id="IPR034660">
    <property type="entry name" value="DinB/YfiT-like"/>
</dbReference>
<proteinExistence type="predicted"/>
<dbReference type="Gene3D" id="1.20.120.450">
    <property type="entry name" value="dinb family like domain"/>
    <property type="match status" value="1"/>
</dbReference>
<sequence length="191" mass="21040">MNEHSELPATASDHTDASPYLSLLSASLERSRERFDRALDGVSVEQANTQPTPELAPRIDSLSWLAWHTAREIDMQVSALAGTEVLWTARGFKERFALPLPDDTEDWRHTPAQAALVRVNDLTVLTEYLDAAYALARDYLASLTPAALDDIVDRAWDPPVTRGVRLASIIDDAAQHSGQAVYTHRLLGLPG</sequence>
<dbReference type="SUPFAM" id="SSF109854">
    <property type="entry name" value="DinB/YfiT-like putative metalloenzymes"/>
    <property type="match status" value="1"/>
</dbReference>
<dbReference type="InterPro" id="IPR007061">
    <property type="entry name" value="MST-like"/>
</dbReference>
<protein>
    <recommendedName>
        <fullName evidence="3">DinB superfamily protein</fullName>
    </recommendedName>
</protein>
<dbReference type="AlphaFoldDB" id="A0A1G9ZVV4"/>
<gene>
    <name evidence="1" type="ORF">SAMN05216355_101428</name>
</gene>
<dbReference type="Pfam" id="PF04978">
    <property type="entry name" value="MST"/>
    <property type="match status" value="1"/>
</dbReference>
<dbReference type="RefSeq" id="WP_092532608.1">
    <property type="nucleotide sequence ID" value="NZ_FNIM01000001.1"/>
</dbReference>
<reference evidence="2" key="1">
    <citation type="submission" date="2016-10" db="EMBL/GenBank/DDBJ databases">
        <authorList>
            <person name="Varghese N."/>
            <person name="Submissions S."/>
        </authorList>
    </citation>
    <scope>NUCLEOTIDE SEQUENCE [LARGE SCALE GENOMIC DNA]</scope>
    <source>
        <strain evidence="2">DSM 27982</strain>
    </source>
</reference>
<dbReference type="STRING" id="332524.SAMN04487766_10283"/>
<accession>A0A1G9ZVV4</accession>
<evidence type="ECO:0000313" key="1">
    <source>
        <dbReference type="EMBL" id="SDN25368.1"/>
    </source>
</evidence>